<feature type="compositionally biased region" description="Basic and acidic residues" evidence="1">
    <location>
        <begin position="1"/>
        <end position="23"/>
    </location>
</feature>
<protein>
    <submittedName>
        <fullName evidence="2">Uncharacterized protein</fullName>
    </submittedName>
</protein>
<organism evidence="2 3">
    <name type="scientific">Pomacea canaliculata</name>
    <name type="common">Golden apple snail</name>
    <dbReference type="NCBI Taxonomy" id="400727"/>
    <lineage>
        <taxon>Eukaryota</taxon>
        <taxon>Metazoa</taxon>
        <taxon>Spiralia</taxon>
        <taxon>Lophotrochozoa</taxon>
        <taxon>Mollusca</taxon>
        <taxon>Gastropoda</taxon>
        <taxon>Caenogastropoda</taxon>
        <taxon>Architaenioglossa</taxon>
        <taxon>Ampullarioidea</taxon>
        <taxon>Ampullariidae</taxon>
        <taxon>Pomacea</taxon>
    </lineage>
</organism>
<feature type="region of interest" description="Disordered" evidence="1">
    <location>
        <begin position="1"/>
        <end position="26"/>
    </location>
</feature>
<gene>
    <name evidence="2" type="ORF">C0Q70_15605</name>
</gene>
<evidence type="ECO:0000256" key="1">
    <source>
        <dbReference type="SAM" id="MobiDB-lite"/>
    </source>
</evidence>
<reference evidence="2 3" key="1">
    <citation type="submission" date="2018-04" db="EMBL/GenBank/DDBJ databases">
        <title>The genome of golden apple snail Pomacea canaliculata provides insight into stress tolerance and invasive adaptation.</title>
        <authorList>
            <person name="Liu C."/>
            <person name="Liu B."/>
            <person name="Ren Y."/>
            <person name="Zhang Y."/>
            <person name="Wang H."/>
            <person name="Li S."/>
            <person name="Jiang F."/>
            <person name="Yin L."/>
            <person name="Zhang G."/>
            <person name="Qian W."/>
            <person name="Fan W."/>
        </authorList>
    </citation>
    <scope>NUCLEOTIDE SEQUENCE [LARGE SCALE GENOMIC DNA]</scope>
    <source>
        <strain evidence="2">SZHN2017</strain>
        <tissue evidence="2">Muscle</tissue>
    </source>
</reference>
<keyword evidence="3" id="KW-1185">Reference proteome</keyword>
<dbReference type="Proteomes" id="UP000245119">
    <property type="component" value="Linkage Group LG9"/>
</dbReference>
<dbReference type="AlphaFoldDB" id="A0A2T7NVA9"/>
<evidence type="ECO:0000313" key="2">
    <source>
        <dbReference type="EMBL" id="PVD25107.1"/>
    </source>
</evidence>
<comment type="caution">
    <text evidence="2">The sequence shown here is derived from an EMBL/GenBank/DDBJ whole genome shotgun (WGS) entry which is preliminary data.</text>
</comment>
<name>A0A2T7NVA9_POMCA</name>
<evidence type="ECO:0000313" key="3">
    <source>
        <dbReference type="Proteomes" id="UP000245119"/>
    </source>
</evidence>
<proteinExistence type="predicted"/>
<accession>A0A2T7NVA9</accession>
<sequence length="139" mass="15483">MAVAERRLGHRGADKAKKPECKDTSQGNHTLVCSFITFEEGHPRGAPWRGFHPQTGLNAVYALSHASDTKALSEKWRPATGKAKEIATARTEPQTPDFLKIVTKPEAGVSVCKENIEWIYKSYRREDGGKCSARMTQRL</sequence>
<dbReference type="EMBL" id="PZQS01000009">
    <property type="protein sequence ID" value="PVD25107.1"/>
    <property type="molecule type" value="Genomic_DNA"/>
</dbReference>